<feature type="domain" description="GIY-YIG" evidence="2">
    <location>
        <begin position="43"/>
        <end position="125"/>
    </location>
</feature>
<dbReference type="Proteomes" id="UP001159364">
    <property type="component" value="Linkage Group LG12"/>
</dbReference>
<dbReference type="InterPro" id="IPR035901">
    <property type="entry name" value="GIY-YIG_endonuc_sf"/>
</dbReference>
<protein>
    <recommendedName>
        <fullName evidence="2">GIY-YIG domain-containing protein</fullName>
    </recommendedName>
</protein>
<dbReference type="Pfam" id="PF01541">
    <property type="entry name" value="GIY-YIG"/>
    <property type="match status" value="1"/>
</dbReference>
<evidence type="ECO:0000313" key="3">
    <source>
        <dbReference type="EMBL" id="KAJ8748703.1"/>
    </source>
</evidence>
<keyword evidence="4" id="KW-1185">Reference proteome</keyword>
<dbReference type="PANTHER" id="PTHR20208:SF13">
    <property type="entry name" value="STRUCTURE-SPECIFIC ENDONUCLEASE SUBUNIT SLX1"/>
    <property type="match status" value="1"/>
</dbReference>
<feature type="compositionally biased region" description="Low complexity" evidence="1">
    <location>
        <begin position="19"/>
        <end position="40"/>
    </location>
</feature>
<dbReference type="InterPro" id="IPR050381">
    <property type="entry name" value="SLX1_endonuclease"/>
</dbReference>
<gene>
    <name evidence="3" type="ORF">K2173_011251</name>
</gene>
<dbReference type="InterPro" id="IPR000305">
    <property type="entry name" value="GIY-YIG_endonuc"/>
</dbReference>
<dbReference type="PROSITE" id="PS50164">
    <property type="entry name" value="GIY_YIG"/>
    <property type="match status" value="1"/>
</dbReference>
<dbReference type="PANTHER" id="PTHR20208">
    <property type="entry name" value="STRUCTURE-SPECIFIC ENDONUCLEASE SUBUNIT SLX1"/>
    <property type="match status" value="1"/>
</dbReference>
<evidence type="ECO:0000256" key="1">
    <source>
        <dbReference type="SAM" id="MobiDB-lite"/>
    </source>
</evidence>
<evidence type="ECO:0000259" key="2">
    <source>
        <dbReference type="PROSITE" id="PS50164"/>
    </source>
</evidence>
<dbReference type="SUPFAM" id="SSF82771">
    <property type="entry name" value="GIY-YIG endonuclease"/>
    <property type="match status" value="1"/>
</dbReference>
<proteinExistence type="predicted"/>
<organism evidence="3 4">
    <name type="scientific">Erythroxylum novogranatense</name>
    <dbReference type="NCBI Taxonomy" id="1862640"/>
    <lineage>
        <taxon>Eukaryota</taxon>
        <taxon>Viridiplantae</taxon>
        <taxon>Streptophyta</taxon>
        <taxon>Embryophyta</taxon>
        <taxon>Tracheophyta</taxon>
        <taxon>Spermatophyta</taxon>
        <taxon>Magnoliopsida</taxon>
        <taxon>eudicotyledons</taxon>
        <taxon>Gunneridae</taxon>
        <taxon>Pentapetalae</taxon>
        <taxon>rosids</taxon>
        <taxon>fabids</taxon>
        <taxon>Malpighiales</taxon>
        <taxon>Erythroxylaceae</taxon>
        <taxon>Erythroxylum</taxon>
    </lineage>
</organism>
<comment type="caution">
    <text evidence="3">The sequence shown here is derived from an EMBL/GenBank/DDBJ whole genome shotgun (WGS) entry which is preliminary data.</text>
</comment>
<sequence length="169" mass="19089">MRLLSDNFRSVKPVKSRTSKSSAAHNSASSSRTSPPKSISNSRSWCVYLLLSTNSPIKTYVGVTTNFTRRLKQHNGELKGGARASRAGRPWVCASIIRGFIDRSQAFAFESKWKFWSRKLPRKRANNGTKEQSLKCPDLLLLHRQTALDRVKASLDCSNLEIEWKIHPS</sequence>
<dbReference type="Gene3D" id="3.40.1440.10">
    <property type="entry name" value="GIY-YIG endonuclease"/>
    <property type="match status" value="1"/>
</dbReference>
<dbReference type="AlphaFoldDB" id="A0AAV8S9I0"/>
<name>A0AAV8S9I0_9ROSI</name>
<evidence type="ECO:0000313" key="4">
    <source>
        <dbReference type="Proteomes" id="UP001159364"/>
    </source>
</evidence>
<accession>A0AAV8S9I0</accession>
<reference evidence="3 4" key="1">
    <citation type="submission" date="2021-09" db="EMBL/GenBank/DDBJ databases">
        <title>Genomic insights and catalytic innovation underlie evolution of tropane alkaloids biosynthesis.</title>
        <authorList>
            <person name="Wang Y.-J."/>
            <person name="Tian T."/>
            <person name="Huang J.-P."/>
            <person name="Huang S.-X."/>
        </authorList>
    </citation>
    <scope>NUCLEOTIDE SEQUENCE [LARGE SCALE GENOMIC DNA]</scope>
    <source>
        <strain evidence="3">KIB-2018</strain>
        <tissue evidence="3">Leaf</tissue>
    </source>
</reference>
<dbReference type="EMBL" id="JAIWQS010000012">
    <property type="protein sequence ID" value="KAJ8748703.1"/>
    <property type="molecule type" value="Genomic_DNA"/>
</dbReference>
<feature type="region of interest" description="Disordered" evidence="1">
    <location>
        <begin position="1"/>
        <end position="40"/>
    </location>
</feature>